<evidence type="ECO:0000256" key="1">
    <source>
        <dbReference type="SAM" id="MobiDB-lite"/>
    </source>
</evidence>
<evidence type="ECO:0000313" key="2">
    <source>
        <dbReference type="EMBL" id="KAK6344118.1"/>
    </source>
</evidence>
<accession>A0AAV9UQM0</accession>
<organism evidence="2 3">
    <name type="scientific">Orbilia brochopaga</name>
    <dbReference type="NCBI Taxonomy" id="3140254"/>
    <lineage>
        <taxon>Eukaryota</taxon>
        <taxon>Fungi</taxon>
        <taxon>Dikarya</taxon>
        <taxon>Ascomycota</taxon>
        <taxon>Pezizomycotina</taxon>
        <taxon>Orbiliomycetes</taxon>
        <taxon>Orbiliales</taxon>
        <taxon>Orbiliaceae</taxon>
        <taxon>Orbilia</taxon>
    </lineage>
</organism>
<name>A0AAV9UQM0_9PEZI</name>
<reference evidence="2 3" key="1">
    <citation type="submission" date="2019-10" db="EMBL/GenBank/DDBJ databases">
        <authorList>
            <person name="Palmer J.M."/>
        </authorList>
    </citation>
    <scope>NUCLEOTIDE SEQUENCE [LARGE SCALE GENOMIC DNA]</scope>
    <source>
        <strain evidence="2 3">TWF696</strain>
    </source>
</reference>
<keyword evidence="3" id="KW-1185">Reference proteome</keyword>
<evidence type="ECO:0008006" key="4">
    <source>
        <dbReference type="Google" id="ProtNLM"/>
    </source>
</evidence>
<gene>
    <name evidence="2" type="ORF">TWF696_007764</name>
</gene>
<dbReference type="AlphaFoldDB" id="A0AAV9UQM0"/>
<dbReference type="Proteomes" id="UP001375240">
    <property type="component" value="Unassembled WGS sequence"/>
</dbReference>
<sequence>MATSSLEDLSWAKATTRYSIDKNYNCEVKLKGLSNDHVYRVSDAALRLASPVLAKMVDPKSPWTKKASNSLPSQGVLTITLHDDNPEALALLFDLMHFQKQNIPKHLGLKRIFYLALVCDKYDCVDVARSLIHEFAADLKEAETNDFWMSFYTYTYRLQPERTGNNTNTGDGEDDGVGLHGNDKSAIANMLLYVSFVFSLEGIFPKAYNAYLMIWQPKERSDESDEVVSGPIYLPGKLYQHFMAEWEEKRTAIVNAVNDRIREYTYGLVYSKQGRCGRNSNCTLCDISLYGSFIRRLHYLGIFPIQEKSDALSLYELSNRVKSIQIGHYWNHDRTAVYPHNSCLGSFMSSLQHRVGLAIKKREVRLADFKAQRGVKRKLWVLEFQDGREDNEKDEGEDTEQDEHTTEDSLDGDED</sequence>
<evidence type="ECO:0000313" key="3">
    <source>
        <dbReference type="Proteomes" id="UP001375240"/>
    </source>
</evidence>
<dbReference type="EMBL" id="JAVHNQ010000006">
    <property type="protein sequence ID" value="KAK6344118.1"/>
    <property type="molecule type" value="Genomic_DNA"/>
</dbReference>
<feature type="compositionally biased region" description="Acidic residues" evidence="1">
    <location>
        <begin position="392"/>
        <end position="401"/>
    </location>
</feature>
<comment type="caution">
    <text evidence="2">The sequence shown here is derived from an EMBL/GenBank/DDBJ whole genome shotgun (WGS) entry which is preliminary data.</text>
</comment>
<feature type="region of interest" description="Disordered" evidence="1">
    <location>
        <begin position="388"/>
        <end position="415"/>
    </location>
</feature>
<protein>
    <recommendedName>
        <fullName evidence="4">BTB domain-containing protein</fullName>
    </recommendedName>
</protein>
<proteinExistence type="predicted"/>